<evidence type="ECO:0000313" key="15">
    <source>
        <dbReference type="EMBL" id="OPA75531.1"/>
    </source>
</evidence>
<dbReference type="GO" id="GO:0034599">
    <property type="term" value="P:cellular response to oxidative stress"/>
    <property type="evidence" value="ECO:0007669"/>
    <property type="project" value="TreeGrafter"/>
</dbReference>
<evidence type="ECO:0000256" key="3">
    <source>
        <dbReference type="ARBA" id="ARBA00013017"/>
    </source>
</evidence>
<gene>
    <name evidence="15" type="ORF">BVG16_19470</name>
</gene>
<accession>A0A1T2X6M0</accession>
<dbReference type="PANTHER" id="PTHR42801:SF4">
    <property type="entry name" value="AHPC_TSA FAMILY PROTEIN"/>
    <property type="match status" value="1"/>
</dbReference>
<dbReference type="PANTHER" id="PTHR42801">
    <property type="entry name" value="THIOREDOXIN-DEPENDENT PEROXIDE REDUCTASE"/>
    <property type="match status" value="1"/>
</dbReference>
<feature type="domain" description="Thioredoxin" evidence="14">
    <location>
        <begin position="4"/>
        <end position="155"/>
    </location>
</feature>
<reference evidence="15 16" key="1">
    <citation type="submission" date="2017-01" db="EMBL/GenBank/DDBJ databases">
        <title>Genome analysis of Paenibacillus selenitrireducens ES3-24.</title>
        <authorList>
            <person name="Xu D."/>
            <person name="Yao R."/>
            <person name="Zheng S."/>
        </authorList>
    </citation>
    <scope>NUCLEOTIDE SEQUENCE [LARGE SCALE GENOMIC DNA]</scope>
    <source>
        <strain evidence="15 16">ES3-24</strain>
    </source>
</reference>
<protein>
    <recommendedName>
        <fullName evidence="3">thioredoxin-dependent peroxiredoxin</fullName>
        <ecNumber evidence="3">1.11.1.24</ecNumber>
    </recommendedName>
    <alternativeName>
        <fullName evidence="11">Bacterioferritin comigratory protein</fullName>
    </alternativeName>
    <alternativeName>
        <fullName evidence="9">Thioredoxin peroxidase</fullName>
    </alternativeName>
</protein>
<evidence type="ECO:0000256" key="11">
    <source>
        <dbReference type="ARBA" id="ARBA00041373"/>
    </source>
</evidence>
<evidence type="ECO:0000256" key="13">
    <source>
        <dbReference type="PIRSR" id="PIRSR000239-1"/>
    </source>
</evidence>
<dbReference type="RefSeq" id="WP_078500732.1">
    <property type="nucleotide sequence ID" value="NZ_MSZX01000008.1"/>
</dbReference>
<dbReference type="EC" id="1.11.1.24" evidence="3"/>
<dbReference type="FunFam" id="3.40.30.10:FF:000007">
    <property type="entry name" value="Thioredoxin-dependent thiol peroxidase"/>
    <property type="match status" value="1"/>
</dbReference>
<keyword evidence="6" id="KW-0560">Oxidoreductase</keyword>
<evidence type="ECO:0000256" key="9">
    <source>
        <dbReference type="ARBA" id="ARBA00032824"/>
    </source>
</evidence>
<dbReference type="GO" id="GO:0005737">
    <property type="term" value="C:cytoplasm"/>
    <property type="evidence" value="ECO:0007669"/>
    <property type="project" value="TreeGrafter"/>
</dbReference>
<evidence type="ECO:0000256" key="1">
    <source>
        <dbReference type="ARBA" id="ARBA00003330"/>
    </source>
</evidence>
<comment type="caution">
    <text evidence="15">The sequence shown here is derived from an EMBL/GenBank/DDBJ whole genome shotgun (WGS) entry which is preliminary data.</text>
</comment>
<feature type="active site" description="Cysteine sulfenic acid (-SOH) intermediate; for peroxidase activity" evidence="13">
    <location>
        <position position="46"/>
    </location>
</feature>
<evidence type="ECO:0000256" key="5">
    <source>
        <dbReference type="ARBA" id="ARBA00022862"/>
    </source>
</evidence>
<dbReference type="InterPro" id="IPR036249">
    <property type="entry name" value="Thioredoxin-like_sf"/>
</dbReference>
<dbReference type="PROSITE" id="PS51352">
    <property type="entry name" value="THIOREDOXIN_2"/>
    <property type="match status" value="1"/>
</dbReference>
<dbReference type="InterPro" id="IPR050924">
    <property type="entry name" value="Peroxiredoxin_BCP/PrxQ"/>
</dbReference>
<keyword evidence="8" id="KW-0676">Redox-active center</keyword>
<evidence type="ECO:0000259" key="14">
    <source>
        <dbReference type="PROSITE" id="PS51352"/>
    </source>
</evidence>
<evidence type="ECO:0000256" key="2">
    <source>
        <dbReference type="ARBA" id="ARBA00011245"/>
    </source>
</evidence>
<dbReference type="AlphaFoldDB" id="A0A1T2X6M0"/>
<comment type="similarity">
    <text evidence="10">Belongs to the peroxiredoxin family. BCP/PrxQ subfamily.</text>
</comment>
<dbReference type="Proteomes" id="UP000190188">
    <property type="component" value="Unassembled WGS sequence"/>
</dbReference>
<evidence type="ECO:0000256" key="8">
    <source>
        <dbReference type="ARBA" id="ARBA00023284"/>
    </source>
</evidence>
<evidence type="ECO:0000256" key="7">
    <source>
        <dbReference type="ARBA" id="ARBA00023157"/>
    </source>
</evidence>
<evidence type="ECO:0000256" key="10">
    <source>
        <dbReference type="ARBA" id="ARBA00038489"/>
    </source>
</evidence>
<dbReference type="Gene3D" id="3.40.30.10">
    <property type="entry name" value="Glutaredoxin"/>
    <property type="match status" value="1"/>
</dbReference>
<dbReference type="InterPro" id="IPR024706">
    <property type="entry name" value="Peroxiredoxin_AhpC-typ"/>
</dbReference>
<dbReference type="GO" id="GO:0008379">
    <property type="term" value="F:thioredoxin peroxidase activity"/>
    <property type="evidence" value="ECO:0007669"/>
    <property type="project" value="TreeGrafter"/>
</dbReference>
<comment type="function">
    <text evidence="1">Thiol-specific peroxidase that catalyzes the reduction of hydrogen peroxide and organic hydroperoxides to water and alcohols, respectively. Plays a role in cell protection against oxidative stress by detoxifying peroxides and as sensor of hydrogen peroxide-mediated signaling events.</text>
</comment>
<evidence type="ECO:0000313" key="16">
    <source>
        <dbReference type="Proteomes" id="UP000190188"/>
    </source>
</evidence>
<evidence type="ECO:0000256" key="6">
    <source>
        <dbReference type="ARBA" id="ARBA00023002"/>
    </source>
</evidence>
<dbReference type="CDD" id="cd03017">
    <property type="entry name" value="PRX_BCP"/>
    <property type="match status" value="1"/>
</dbReference>
<dbReference type="OrthoDB" id="9812811at2"/>
<evidence type="ECO:0000256" key="12">
    <source>
        <dbReference type="ARBA" id="ARBA00049091"/>
    </source>
</evidence>
<dbReference type="PIRSF" id="PIRSF000239">
    <property type="entry name" value="AHPC"/>
    <property type="match status" value="1"/>
</dbReference>
<dbReference type="Pfam" id="PF00578">
    <property type="entry name" value="AhpC-TSA"/>
    <property type="match status" value="1"/>
</dbReference>
<sequence length="155" mass="17725">MADLQLGQPIPDFTLPASNGENVSLSDYRGKKLVIYFYPKSSTPACTQESCDFRDFTGEFSKYNTEVIGISGDASKLQLKFIAKNELPFLLLADTEHEVCRLFGVWQWKKLYGREFEGIVRSTFVVDEEGKLAAEWRKVRVKEHVHQVLEAVKQM</sequence>
<dbReference type="STRING" id="1324314.BVG16_19470"/>
<comment type="catalytic activity">
    <reaction evidence="12">
        <text>a hydroperoxide + [thioredoxin]-dithiol = an alcohol + [thioredoxin]-disulfide + H2O</text>
        <dbReference type="Rhea" id="RHEA:62620"/>
        <dbReference type="Rhea" id="RHEA-COMP:10698"/>
        <dbReference type="Rhea" id="RHEA-COMP:10700"/>
        <dbReference type="ChEBI" id="CHEBI:15377"/>
        <dbReference type="ChEBI" id="CHEBI:29950"/>
        <dbReference type="ChEBI" id="CHEBI:30879"/>
        <dbReference type="ChEBI" id="CHEBI:35924"/>
        <dbReference type="ChEBI" id="CHEBI:50058"/>
        <dbReference type="EC" id="1.11.1.24"/>
    </reaction>
</comment>
<proteinExistence type="inferred from homology"/>
<name>A0A1T2X6M0_9BACL</name>
<dbReference type="InterPro" id="IPR000866">
    <property type="entry name" value="AhpC/TSA"/>
</dbReference>
<dbReference type="InterPro" id="IPR013766">
    <property type="entry name" value="Thioredoxin_domain"/>
</dbReference>
<organism evidence="15 16">
    <name type="scientific">Paenibacillus selenitireducens</name>
    <dbReference type="NCBI Taxonomy" id="1324314"/>
    <lineage>
        <taxon>Bacteria</taxon>
        <taxon>Bacillati</taxon>
        <taxon>Bacillota</taxon>
        <taxon>Bacilli</taxon>
        <taxon>Bacillales</taxon>
        <taxon>Paenibacillaceae</taxon>
        <taxon>Paenibacillus</taxon>
    </lineage>
</organism>
<keyword evidence="7" id="KW-1015">Disulfide bond</keyword>
<comment type="subunit">
    <text evidence="2">Monomer.</text>
</comment>
<dbReference type="GO" id="GO:0045454">
    <property type="term" value="P:cell redox homeostasis"/>
    <property type="evidence" value="ECO:0007669"/>
    <property type="project" value="TreeGrafter"/>
</dbReference>
<keyword evidence="4 15" id="KW-0575">Peroxidase</keyword>
<keyword evidence="5" id="KW-0049">Antioxidant</keyword>
<dbReference type="SUPFAM" id="SSF52833">
    <property type="entry name" value="Thioredoxin-like"/>
    <property type="match status" value="1"/>
</dbReference>
<dbReference type="NCBIfam" id="NF006960">
    <property type="entry name" value="PRK09437.1"/>
    <property type="match status" value="1"/>
</dbReference>
<evidence type="ECO:0000256" key="4">
    <source>
        <dbReference type="ARBA" id="ARBA00022559"/>
    </source>
</evidence>
<keyword evidence="16" id="KW-1185">Reference proteome</keyword>
<dbReference type="EMBL" id="MSZX01000008">
    <property type="protein sequence ID" value="OPA75531.1"/>
    <property type="molecule type" value="Genomic_DNA"/>
</dbReference>